<dbReference type="PANTHER" id="PTHR48111:SF1">
    <property type="entry name" value="TWO-COMPONENT RESPONSE REGULATOR ORR33"/>
    <property type="match status" value="1"/>
</dbReference>
<dbReference type="SMART" id="SM00448">
    <property type="entry name" value="REC"/>
    <property type="match status" value="1"/>
</dbReference>
<evidence type="ECO:0000256" key="3">
    <source>
        <dbReference type="ARBA" id="ARBA00022777"/>
    </source>
</evidence>
<evidence type="ECO:0000313" key="11">
    <source>
        <dbReference type="Proteomes" id="UP000245657"/>
    </source>
</evidence>
<dbReference type="InterPro" id="IPR001789">
    <property type="entry name" value="Sig_transdc_resp-reg_receiver"/>
</dbReference>
<organism evidence="10 11">
    <name type="scientific">Methanospirillum lacunae</name>
    <dbReference type="NCBI Taxonomy" id="668570"/>
    <lineage>
        <taxon>Archaea</taxon>
        <taxon>Methanobacteriati</taxon>
        <taxon>Methanobacteriota</taxon>
        <taxon>Stenosarchaea group</taxon>
        <taxon>Methanomicrobia</taxon>
        <taxon>Methanomicrobiales</taxon>
        <taxon>Methanospirillaceae</taxon>
        <taxon>Methanospirillum</taxon>
    </lineage>
</organism>
<dbReference type="GO" id="GO:0006355">
    <property type="term" value="P:regulation of DNA-templated transcription"/>
    <property type="evidence" value="ECO:0007669"/>
    <property type="project" value="TreeGrafter"/>
</dbReference>
<protein>
    <recommendedName>
        <fullName evidence="9">Response regulatory domain-containing protein</fullName>
    </recommendedName>
</protein>
<evidence type="ECO:0000256" key="8">
    <source>
        <dbReference type="PROSITE-ProRule" id="PRU00169"/>
    </source>
</evidence>
<reference evidence="10 11" key="1">
    <citation type="submission" date="2018-05" db="EMBL/GenBank/DDBJ databases">
        <title>Draft genome of Methanospirillum lacunae Ki8-1.</title>
        <authorList>
            <person name="Dueholm M.S."/>
            <person name="Nielsen P.H."/>
            <person name="Bakmann L.F."/>
            <person name="Otzen D.E."/>
        </authorList>
    </citation>
    <scope>NUCLEOTIDE SEQUENCE [LARGE SCALE GENOMIC DNA]</scope>
    <source>
        <strain evidence="10 11">Ki8-1</strain>
    </source>
</reference>
<keyword evidence="6" id="KW-0238">DNA-binding</keyword>
<sequence>MISILLVDDEPVLLDLGSFYLTQREHFTVDTASNGKEALERLEKRPYQIVVSDYDMPYMNGIELLREVKQRSPNQPFIIFTGKGREEIVIEALNLGADFYLQKGGDAKAQYTELAHKCRRAIERRQAQDQIRHLARLYSLLSRVNKAVYQIRSRDDLIKEVSHIAIDQGGFKAASVCMLHPISNLPEIVAYDTSPEILGKTTEPFISPDSVPTLHTLKEDRFHVCSDNRRYPHEEPYGRALCATGFLTSASFPLRVSDGLIGALTLHSDEADFFSEEEVLLMMEITESLSLAFELMAQEQEKEQVADRLNMMLSAIESDNDAFFIIDTKGTIQYANHAARLIVSDECKDFKSHQYNISSTGLLISREVSQLEHQVPEDIMTKHDTESYNPGKTKPVHPSLSVRSFDHDNCRYFLVHVKKETN</sequence>
<gene>
    <name evidence="10" type="ORF">DK846_13425</name>
</gene>
<dbReference type="InterPro" id="IPR029016">
    <property type="entry name" value="GAF-like_dom_sf"/>
</dbReference>
<evidence type="ECO:0000313" key="10">
    <source>
        <dbReference type="EMBL" id="PWR70977.1"/>
    </source>
</evidence>
<dbReference type="Pfam" id="PF00072">
    <property type="entry name" value="Response_reg"/>
    <property type="match status" value="1"/>
</dbReference>
<dbReference type="Gene3D" id="3.40.50.2300">
    <property type="match status" value="1"/>
</dbReference>
<dbReference type="SMART" id="SM00065">
    <property type="entry name" value="GAF"/>
    <property type="match status" value="1"/>
</dbReference>
<dbReference type="OrthoDB" id="8127at2157"/>
<dbReference type="PROSITE" id="PS50110">
    <property type="entry name" value="RESPONSE_REGULATORY"/>
    <property type="match status" value="1"/>
</dbReference>
<evidence type="ECO:0000256" key="4">
    <source>
        <dbReference type="ARBA" id="ARBA00023012"/>
    </source>
</evidence>
<dbReference type="InterPro" id="IPR003018">
    <property type="entry name" value="GAF"/>
</dbReference>
<dbReference type="GO" id="GO:0005829">
    <property type="term" value="C:cytosol"/>
    <property type="evidence" value="ECO:0007669"/>
    <property type="project" value="TreeGrafter"/>
</dbReference>
<dbReference type="Gene3D" id="3.30.450.40">
    <property type="match status" value="1"/>
</dbReference>
<dbReference type="GO" id="GO:0032993">
    <property type="term" value="C:protein-DNA complex"/>
    <property type="evidence" value="ECO:0007669"/>
    <property type="project" value="TreeGrafter"/>
</dbReference>
<feature type="modified residue" description="4-aspartylphosphate" evidence="8">
    <location>
        <position position="53"/>
    </location>
</feature>
<dbReference type="GO" id="GO:0016301">
    <property type="term" value="F:kinase activity"/>
    <property type="evidence" value="ECO:0007669"/>
    <property type="project" value="UniProtKB-KW"/>
</dbReference>
<comment type="caution">
    <text evidence="10">The sequence shown here is derived from an EMBL/GenBank/DDBJ whole genome shotgun (WGS) entry which is preliminary data.</text>
</comment>
<dbReference type="Proteomes" id="UP000245657">
    <property type="component" value="Unassembled WGS sequence"/>
</dbReference>
<dbReference type="GO" id="GO:0000156">
    <property type="term" value="F:phosphorelay response regulator activity"/>
    <property type="evidence" value="ECO:0007669"/>
    <property type="project" value="TreeGrafter"/>
</dbReference>
<dbReference type="PANTHER" id="PTHR48111">
    <property type="entry name" value="REGULATOR OF RPOS"/>
    <property type="match status" value="1"/>
</dbReference>
<dbReference type="RefSeq" id="WP_109969471.1">
    <property type="nucleotide sequence ID" value="NZ_CP176093.1"/>
</dbReference>
<evidence type="ECO:0000256" key="5">
    <source>
        <dbReference type="ARBA" id="ARBA00023015"/>
    </source>
</evidence>
<dbReference type="Pfam" id="PF13185">
    <property type="entry name" value="GAF_2"/>
    <property type="match status" value="1"/>
</dbReference>
<keyword evidence="7" id="KW-0804">Transcription</keyword>
<feature type="domain" description="Response regulatory" evidence="9">
    <location>
        <begin position="3"/>
        <end position="118"/>
    </location>
</feature>
<dbReference type="AlphaFoldDB" id="A0A2V2N433"/>
<dbReference type="GO" id="GO:0000976">
    <property type="term" value="F:transcription cis-regulatory region binding"/>
    <property type="evidence" value="ECO:0007669"/>
    <property type="project" value="TreeGrafter"/>
</dbReference>
<keyword evidence="5" id="KW-0805">Transcription regulation</keyword>
<evidence type="ECO:0000256" key="7">
    <source>
        <dbReference type="ARBA" id="ARBA00023163"/>
    </source>
</evidence>
<dbReference type="SUPFAM" id="SSF55781">
    <property type="entry name" value="GAF domain-like"/>
    <property type="match status" value="1"/>
</dbReference>
<accession>A0A2V2N433</accession>
<dbReference type="EMBL" id="QGMY01000009">
    <property type="protein sequence ID" value="PWR70977.1"/>
    <property type="molecule type" value="Genomic_DNA"/>
</dbReference>
<evidence type="ECO:0000256" key="1">
    <source>
        <dbReference type="ARBA" id="ARBA00022553"/>
    </source>
</evidence>
<name>A0A2V2N433_9EURY</name>
<dbReference type="InterPro" id="IPR039420">
    <property type="entry name" value="WalR-like"/>
</dbReference>
<dbReference type="GeneID" id="97547339"/>
<dbReference type="InterPro" id="IPR011006">
    <property type="entry name" value="CheY-like_superfamily"/>
</dbReference>
<dbReference type="SUPFAM" id="SSF52172">
    <property type="entry name" value="CheY-like"/>
    <property type="match status" value="1"/>
</dbReference>
<keyword evidence="3" id="KW-0418">Kinase</keyword>
<dbReference type="CDD" id="cd00156">
    <property type="entry name" value="REC"/>
    <property type="match status" value="1"/>
</dbReference>
<evidence type="ECO:0000256" key="6">
    <source>
        <dbReference type="ARBA" id="ARBA00023125"/>
    </source>
</evidence>
<proteinExistence type="predicted"/>
<keyword evidence="4" id="KW-0902">Two-component regulatory system</keyword>
<keyword evidence="2" id="KW-0808">Transferase</keyword>
<keyword evidence="1 8" id="KW-0597">Phosphoprotein</keyword>
<evidence type="ECO:0000259" key="9">
    <source>
        <dbReference type="PROSITE" id="PS50110"/>
    </source>
</evidence>
<evidence type="ECO:0000256" key="2">
    <source>
        <dbReference type="ARBA" id="ARBA00022679"/>
    </source>
</evidence>
<keyword evidence="11" id="KW-1185">Reference proteome</keyword>